<reference evidence="1 2" key="1">
    <citation type="submission" date="2021-01" db="EMBL/GenBank/DDBJ databases">
        <title>Sequencing the genomes of 1000 actinobacteria strains.</title>
        <authorList>
            <person name="Klenk H.-P."/>
        </authorList>
    </citation>
    <scope>NUCLEOTIDE SEQUENCE [LARGE SCALE GENOMIC DNA]</scope>
    <source>
        <strain evidence="1 2">DSM 100204</strain>
    </source>
</reference>
<comment type="caution">
    <text evidence="1">The sequence shown here is derived from an EMBL/GenBank/DDBJ whole genome shotgun (WGS) entry which is preliminary data.</text>
</comment>
<organism evidence="1 2">
    <name type="scientific">Micromonospora luteifusca</name>
    <dbReference type="NCBI Taxonomy" id="709860"/>
    <lineage>
        <taxon>Bacteria</taxon>
        <taxon>Bacillati</taxon>
        <taxon>Actinomycetota</taxon>
        <taxon>Actinomycetes</taxon>
        <taxon>Micromonosporales</taxon>
        <taxon>Micromonosporaceae</taxon>
        <taxon>Micromonospora</taxon>
    </lineage>
</organism>
<evidence type="ECO:0000313" key="1">
    <source>
        <dbReference type="EMBL" id="MBM7489440.1"/>
    </source>
</evidence>
<evidence type="ECO:0000313" key="2">
    <source>
        <dbReference type="Proteomes" id="UP000764837"/>
    </source>
</evidence>
<protein>
    <submittedName>
        <fullName evidence="1">Uncharacterized protein</fullName>
    </submittedName>
</protein>
<dbReference type="RefSeq" id="WP_204940833.1">
    <property type="nucleotide sequence ID" value="NZ_JAFBBP010000001.1"/>
</dbReference>
<dbReference type="EMBL" id="JAFBBP010000001">
    <property type="protein sequence ID" value="MBM7489440.1"/>
    <property type="molecule type" value="Genomic_DNA"/>
</dbReference>
<proteinExistence type="predicted"/>
<name>A0ABS2LMM6_9ACTN</name>
<sequence length="232" mass="24542">MNSHISWWQPGRQVRTVALWSFPEDVLVETGAPDGSVLLLTRWGEIRVDDPDPTTVESLRRMSFGPVSLENVLQGVAEDGVEDRRRRLSALLDRLQHVVVRSVGLDDGLGPWLSAVPLTPSAVFCLAPPPVDRPVWLSPAVQTRRESGALVLELPGSAYRVVLHRPDGGPLVEALAVPRTLAGLTAAVGLPAALVGEAVAHLLATGVAVAGAHTERAAATSGDGQSAGRAYE</sequence>
<accession>A0ABS2LMM6</accession>
<keyword evidence="2" id="KW-1185">Reference proteome</keyword>
<gene>
    <name evidence="1" type="ORF">JOD64_000662</name>
</gene>
<dbReference type="Proteomes" id="UP000764837">
    <property type="component" value="Unassembled WGS sequence"/>
</dbReference>